<evidence type="ECO:0000313" key="3">
    <source>
        <dbReference type="EMBL" id="TWI79402.1"/>
    </source>
</evidence>
<sequence length="210" mass="23472">MKKIIAACTLLLINVVAFTQATDPYLVFPIELKFFQASNTGQQNNLRWLAPCITDEATFEVQHSNDNKNFNILTTITANQARCSEPFDYTDAVRRSGNNYYRIRLITPANTSVHSFTVVVLNKASGFELNALLPSLVTTTATLSISSATKDRLAITVTDINGRQFLVQQQELLPGTNQVQLNLQGLPAGQYFIKAINSKEEQKQLRFIKQ</sequence>
<organism evidence="3 4">
    <name type="scientific">Lacibacter cauensis</name>
    <dbReference type="NCBI Taxonomy" id="510947"/>
    <lineage>
        <taxon>Bacteria</taxon>
        <taxon>Pseudomonadati</taxon>
        <taxon>Bacteroidota</taxon>
        <taxon>Chitinophagia</taxon>
        <taxon>Chitinophagales</taxon>
        <taxon>Chitinophagaceae</taxon>
        <taxon>Lacibacter</taxon>
    </lineage>
</organism>
<comment type="caution">
    <text evidence="3">The sequence shown here is derived from an EMBL/GenBank/DDBJ whole genome shotgun (WGS) entry which is preliminary data.</text>
</comment>
<dbReference type="RefSeq" id="WP_144888167.1">
    <property type="nucleotide sequence ID" value="NZ_VLLE01000006.1"/>
</dbReference>
<reference evidence="3 4" key="1">
    <citation type="journal article" date="2015" name="Stand. Genomic Sci.">
        <title>Genomic Encyclopedia of Bacterial and Archaeal Type Strains, Phase III: the genomes of soil and plant-associated and newly described type strains.</title>
        <authorList>
            <person name="Whitman W.B."/>
            <person name="Woyke T."/>
            <person name="Klenk H.P."/>
            <person name="Zhou Y."/>
            <person name="Lilburn T.G."/>
            <person name="Beck B.J."/>
            <person name="De Vos P."/>
            <person name="Vandamme P."/>
            <person name="Eisen J.A."/>
            <person name="Garrity G."/>
            <person name="Hugenholtz P."/>
            <person name="Kyrpides N.C."/>
        </authorList>
    </citation>
    <scope>NUCLEOTIDE SEQUENCE [LARGE SCALE GENOMIC DNA]</scope>
    <source>
        <strain evidence="3 4">CGMCC 1.7271</strain>
    </source>
</reference>
<dbReference type="NCBIfam" id="TIGR04183">
    <property type="entry name" value="Por_Secre_tail"/>
    <property type="match status" value="1"/>
</dbReference>
<evidence type="ECO:0000313" key="4">
    <source>
        <dbReference type="Proteomes" id="UP000316167"/>
    </source>
</evidence>
<dbReference type="EMBL" id="VLLE01000006">
    <property type="protein sequence ID" value="TWI79402.1"/>
    <property type="molecule type" value="Genomic_DNA"/>
</dbReference>
<evidence type="ECO:0000256" key="1">
    <source>
        <dbReference type="SAM" id="SignalP"/>
    </source>
</evidence>
<name>A0A562SDT8_9BACT</name>
<dbReference type="InterPro" id="IPR026444">
    <property type="entry name" value="Secre_tail"/>
</dbReference>
<dbReference type="Proteomes" id="UP000316167">
    <property type="component" value="Unassembled WGS sequence"/>
</dbReference>
<gene>
    <name evidence="3" type="ORF">IQ13_3806</name>
</gene>
<feature type="signal peptide" evidence="1">
    <location>
        <begin position="1"/>
        <end position="21"/>
    </location>
</feature>
<keyword evidence="4" id="KW-1185">Reference proteome</keyword>
<protein>
    <submittedName>
        <fullName evidence="3">Putative secreted protein (Por secretion system target)</fullName>
    </submittedName>
</protein>
<dbReference type="OrthoDB" id="663485at2"/>
<feature type="domain" description="Secretion system C-terminal sorting" evidence="2">
    <location>
        <begin position="142"/>
        <end position="202"/>
    </location>
</feature>
<keyword evidence="1" id="KW-0732">Signal</keyword>
<accession>A0A562SDT8</accession>
<dbReference type="AlphaFoldDB" id="A0A562SDT8"/>
<evidence type="ECO:0000259" key="2">
    <source>
        <dbReference type="Pfam" id="PF18962"/>
    </source>
</evidence>
<dbReference type="Pfam" id="PF18962">
    <property type="entry name" value="Por_Secre_tail"/>
    <property type="match status" value="1"/>
</dbReference>
<proteinExistence type="predicted"/>
<feature type="chain" id="PRO_5021975320" evidence="1">
    <location>
        <begin position="22"/>
        <end position="210"/>
    </location>
</feature>